<dbReference type="GO" id="GO:0000922">
    <property type="term" value="C:spindle pole"/>
    <property type="evidence" value="ECO:0007669"/>
    <property type="project" value="TreeGrafter"/>
</dbReference>
<accession>A0A150G2J4</accession>
<keyword evidence="4" id="KW-0112">Calmodulin-binding</keyword>
<name>A0A150G2J4_GONPE</name>
<dbReference type="PANTHER" id="PTHR22706">
    <property type="entry name" value="ASSEMBLY FACTOR FOR SPINDLE MICROTUBULES"/>
    <property type="match status" value="1"/>
</dbReference>
<evidence type="ECO:0000256" key="4">
    <source>
        <dbReference type="ARBA" id="ARBA00022860"/>
    </source>
</evidence>
<dbReference type="GO" id="GO:0005516">
    <property type="term" value="F:calmodulin binding"/>
    <property type="evidence" value="ECO:0007669"/>
    <property type="project" value="UniProtKB-KW"/>
</dbReference>
<keyword evidence="5" id="KW-0175">Coiled coil</keyword>
<dbReference type="SMART" id="SM00015">
    <property type="entry name" value="IQ"/>
    <property type="match status" value="4"/>
</dbReference>
<sequence>MGDPLQKAQERLSLHELIRVGVGRQEDLRLLQNVAVQATSLPRASVSQLLREAALREEWRAGREAALLASLRPTSLASLLGVGRISGAEPGAGVSPRGGFGSGGLGPVSAGGLGAADGRMLSEQVAALTEGLQEHAAAEGEGGALAALAASVQEGQAFFAECMAEALEAAGLPQDAAAGADPYVTASAAGSAAAGPQPAASPPRRRLPLALAAWDRMLRLGQLGLTRADVARLEELRRQQAARVIQRQVRKWLRRRSHLLRLAEARARADAVKRVLRERAAVVIQSWVRGHLARRLAGRLAKRAAAEAAAARRAVAAREAAARRIQAAWRAHRRAVRYAAALARAKVLLELEQEQQRKQEQRQHDGWHALQGQETQGARERRESGAAGLADDAQLGERGRGAGEPQGGRPRLSREQAVVIIQAHLRGWLVRRSPDMWWARASHSLRQRRAAVREWRQHQSFMAESYGVQAQLLGALVREARVAEALRQDRARHEAEMAAAFQEWLLQQQRVALSQPLPRGWVPAPHPEQPGRMCFLNTRTGELHALHPAVAELARHARQQHEAAEAALRERFAGAPAYVAQLHEATAAQAAIAMRAIALIHMRSAAGQGQGGQGAGLAQAGHARLQAQDGG</sequence>
<dbReference type="GO" id="GO:0000278">
    <property type="term" value="P:mitotic cell cycle"/>
    <property type="evidence" value="ECO:0007669"/>
    <property type="project" value="TreeGrafter"/>
</dbReference>
<organism evidence="7 8">
    <name type="scientific">Gonium pectorale</name>
    <name type="common">Green alga</name>
    <dbReference type="NCBI Taxonomy" id="33097"/>
    <lineage>
        <taxon>Eukaryota</taxon>
        <taxon>Viridiplantae</taxon>
        <taxon>Chlorophyta</taxon>
        <taxon>core chlorophytes</taxon>
        <taxon>Chlorophyceae</taxon>
        <taxon>CS clade</taxon>
        <taxon>Chlamydomonadales</taxon>
        <taxon>Volvocaceae</taxon>
        <taxon>Gonium</taxon>
    </lineage>
</organism>
<feature type="coiled-coil region" evidence="5">
    <location>
        <begin position="476"/>
        <end position="503"/>
    </location>
</feature>
<reference evidence="8" key="1">
    <citation type="journal article" date="2016" name="Nat. Commun.">
        <title>The Gonium pectorale genome demonstrates co-option of cell cycle regulation during the evolution of multicellularity.</title>
        <authorList>
            <person name="Hanschen E.R."/>
            <person name="Marriage T.N."/>
            <person name="Ferris P.J."/>
            <person name="Hamaji T."/>
            <person name="Toyoda A."/>
            <person name="Fujiyama A."/>
            <person name="Neme R."/>
            <person name="Noguchi H."/>
            <person name="Minakuchi Y."/>
            <person name="Suzuki M."/>
            <person name="Kawai-Toyooka H."/>
            <person name="Smith D.R."/>
            <person name="Sparks H."/>
            <person name="Anderson J."/>
            <person name="Bakaric R."/>
            <person name="Luria V."/>
            <person name="Karger A."/>
            <person name="Kirschner M.W."/>
            <person name="Durand P.M."/>
            <person name="Michod R.E."/>
            <person name="Nozaki H."/>
            <person name="Olson B.J."/>
        </authorList>
    </citation>
    <scope>NUCLEOTIDE SEQUENCE [LARGE SCALE GENOMIC DNA]</scope>
    <source>
        <strain evidence="8">NIES-2863</strain>
    </source>
</reference>
<dbReference type="PROSITE" id="PS50096">
    <property type="entry name" value="IQ"/>
    <property type="match status" value="2"/>
</dbReference>
<comment type="subcellular location">
    <subcellularLocation>
        <location evidence="1">Cytoplasm</location>
    </subcellularLocation>
</comment>
<keyword evidence="8" id="KW-1185">Reference proteome</keyword>
<gene>
    <name evidence="7" type="ORF">GPECTOR_75g767</name>
</gene>
<dbReference type="GO" id="GO:0005737">
    <property type="term" value="C:cytoplasm"/>
    <property type="evidence" value="ECO:0007669"/>
    <property type="project" value="UniProtKB-SubCell"/>
</dbReference>
<dbReference type="AlphaFoldDB" id="A0A150G2J4"/>
<evidence type="ECO:0000256" key="6">
    <source>
        <dbReference type="SAM" id="MobiDB-lite"/>
    </source>
</evidence>
<evidence type="ECO:0000256" key="5">
    <source>
        <dbReference type="SAM" id="Coils"/>
    </source>
</evidence>
<dbReference type="Proteomes" id="UP000075714">
    <property type="component" value="Unassembled WGS sequence"/>
</dbReference>
<protein>
    <submittedName>
        <fullName evidence="7">Uncharacterized protein</fullName>
    </submittedName>
</protein>
<dbReference type="EMBL" id="LSYV01000076">
    <property type="protein sequence ID" value="KXZ44043.1"/>
    <property type="molecule type" value="Genomic_DNA"/>
</dbReference>
<dbReference type="InterPro" id="IPR051185">
    <property type="entry name" value="ASPM"/>
</dbReference>
<dbReference type="Pfam" id="PF00612">
    <property type="entry name" value="IQ"/>
    <property type="match status" value="2"/>
</dbReference>
<dbReference type="PANTHER" id="PTHR22706:SF1">
    <property type="entry name" value="ASSEMBLY FACTOR FOR SPINDLE MICROTUBULES"/>
    <property type="match status" value="1"/>
</dbReference>
<evidence type="ECO:0000256" key="3">
    <source>
        <dbReference type="ARBA" id="ARBA00022737"/>
    </source>
</evidence>
<keyword evidence="2" id="KW-0963">Cytoplasm</keyword>
<evidence type="ECO:0000313" key="8">
    <source>
        <dbReference type="Proteomes" id="UP000075714"/>
    </source>
</evidence>
<feature type="compositionally biased region" description="Low complexity" evidence="6">
    <location>
        <begin position="616"/>
        <end position="631"/>
    </location>
</feature>
<proteinExistence type="predicted"/>
<keyword evidence="3" id="KW-0677">Repeat</keyword>
<comment type="caution">
    <text evidence="7">The sequence shown here is derived from an EMBL/GenBank/DDBJ whole genome shotgun (WGS) entry which is preliminary data.</text>
</comment>
<feature type="region of interest" description="Disordered" evidence="6">
    <location>
        <begin position="359"/>
        <end position="413"/>
    </location>
</feature>
<dbReference type="OrthoDB" id="543685at2759"/>
<dbReference type="GO" id="GO:0051295">
    <property type="term" value="P:establishment of meiotic spindle localization"/>
    <property type="evidence" value="ECO:0007669"/>
    <property type="project" value="TreeGrafter"/>
</dbReference>
<dbReference type="InterPro" id="IPR000048">
    <property type="entry name" value="IQ_motif_EF-hand-BS"/>
</dbReference>
<dbReference type="Gene3D" id="1.20.5.190">
    <property type="match status" value="1"/>
</dbReference>
<evidence type="ECO:0000313" key="7">
    <source>
        <dbReference type="EMBL" id="KXZ44043.1"/>
    </source>
</evidence>
<feature type="region of interest" description="Disordered" evidence="6">
    <location>
        <begin position="608"/>
        <end position="631"/>
    </location>
</feature>
<evidence type="ECO:0000256" key="2">
    <source>
        <dbReference type="ARBA" id="ARBA00022490"/>
    </source>
</evidence>
<evidence type="ECO:0000256" key="1">
    <source>
        <dbReference type="ARBA" id="ARBA00004496"/>
    </source>
</evidence>
<dbReference type="GO" id="GO:0007051">
    <property type="term" value="P:spindle organization"/>
    <property type="evidence" value="ECO:0007669"/>
    <property type="project" value="TreeGrafter"/>
</dbReference>